<dbReference type="AlphaFoldDB" id="A0A6N7PZJ7"/>
<evidence type="ECO:0000313" key="9">
    <source>
        <dbReference type="Proteomes" id="UP000440224"/>
    </source>
</evidence>
<dbReference type="Proteomes" id="UP000440224">
    <property type="component" value="Unassembled WGS sequence"/>
</dbReference>
<dbReference type="SUPFAM" id="SSF51445">
    <property type="entry name" value="(Trans)glycosidases"/>
    <property type="match status" value="1"/>
</dbReference>
<reference evidence="8 9" key="1">
    <citation type="submission" date="2019-10" db="EMBL/GenBank/DDBJ databases">
        <title>A soil myxobacterium in the family Polyangiaceae.</title>
        <authorList>
            <person name="Li Y."/>
            <person name="Wang J."/>
        </authorList>
    </citation>
    <scope>NUCLEOTIDE SEQUENCE [LARGE SCALE GENOMIC DNA]</scope>
    <source>
        <strain evidence="8 9">DSM 14734</strain>
    </source>
</reference>
<dbReference type="PROSITE" id="PS51257">
    <property type="entry name" value="PROKAR_LIPOPROTEIN"/>
    <property type="match status" value="1"/>
</dbReference>
<evidence type="ECO:0000256" key="5">
    <source>
        <dbReference type="SAM" id="MobiDB-lite"/>
    </source>
</evidence>
<dbReference type="CDD" id="cd10315">
    <property type="entry name" value="CBM41_pullulanase"/>
    <property type="match status" value="1"/>
</dbReference>
<feature type="chain" id="PRO_5026743958" description="Glycosyl hydrolase family 13 catalytic domain-containing protein" evidence="6">
    <location>
        <begin position="24"/>
        <end position="852"/>
    </location>
</feature>
<evidence type="ECO:0000256" key="3">
    <source>
        <dbReference type="ARBA" id="ARBA00022801"/>
    </source>
</evidence>
<dbReference type="OrthoDB" id="9805159at2"/>
<feature type="signal peptide" evidence="6">
    <location>
        <begin position="1"/>
        <end position="23"/>
    </location>
</feature>
<sequence length="852" mass="91946">MRRYLGYSVLASFACLLAISAGCEGEDLNTGGAGGSGLTPNTGGGGAGGGTGGAGGAMQESFIRIHYRLQDGGDPKTWGVHFWGAGSASPMWGSPQMFDGTDAFGVYTDVRVTVTGEADDAWLGLIPVQCSNGDCKKDVETGVRFADLTKNATDPSIAECWITQGQAVSVAPPTASGPAYEISRPKDFIDLGDGSVRLMFRVAKGSTGTVEYGAAAGTLDQTATWTAADDINKDGLVITGLTPGQPVYYKISTSLDVNGELLADTSEVLDLTPISYAPITDAADWASWGGKGIMYQLIVRTFADGGATKAVGDSKTESGIDETKTDGVGDLVGLRKALPYLKDLGADAIWMTPVFKAKSYHGYDTTDFYDIDPSVGTIKDFTDLTEAAHAEGIKIILDLVQNHVADVNPWFVAGADPKHADYTKYHDWFVWSDQYSNMLADGHPWDGSAVMWACKNYQCYHQIFGGPMPELNYRNPEVRAEMKKIAEHWIDLGADGYRLDASKHIDQFDDNNTIALDKHGTHVWWREFNHFVKKDVVRPAGSAAVLLTGENRWDDPAQYGKMVPYGSGMDSQFDFPFRSIVGNFVNGGTGDAVDFVGYVKKLQAELAAGGNGGSPHHYFERFLSNHDLERPATQFEGAGAALSAKLAQAATIVLTVPGMPVVYYGEEFGKKGKRDKYIGDEAWDRDEFIREPMSWFQKNVFVGDKTTGWNIDAAATNTMNDGVLPFAGVGMTVAPNPDYPFVKFMSEEEPASWAAQEADTSSLLHHYRKLIGIRKAHAVFTDLDATITLVKNAEDVYEYRLEKGAASISVVLSRTSTPQTITWPAAATELLSGATGTSFELPAYGAIIVQNN</sequence>
<dbReference type="InterPro" id="IPR045857">
    <property type="entry name" value="O16G_dom_2"/>
</dbReference>
<dbReference type="Gene3D" id="3.20.20.80">
    <property type="entry name" value="Glycosidases"/>
    <property type="match status" value="1"/>
</dbReference>
<dbReference type="EMBL" id="WJIE01000019">
    <property type="protein sequence ID" value="MRG97642.1"/>
    <property type="molecule type" value="Genomic_DNA"/>
</dbReference>
<evidence type="ECO:0000259" key="7">
    <source>
        <dbReference type="SMART" id="SM00642"/>
    </source>
</evidence>
<feature type="domain" description="Glycosyl hydrolase family 13 catalytic" evidence="7">
    <location>
        <begin position="296"/>
        <end position="715"/>
    </location>
</feature>
<evidence type="ECO:0000256" key="4">
    <source>
        <dbReference type="ARBA" id="ARBA00023295"/>
    </source>
</evidence>
<dbReference type="SMART" id="SM00642">
    <property type="entry name" value="Aamy"/>
    <property type="match status" value="1"/>
</dbReference>
<dbReference type="GO" id="GO:0009313">
    <property type="term" value="P:oligosaccharide catabolic process"/>
    <property type="evidence" value="ECO:0007669"/>
    <property type="project" value="TreeGrafter"/>
</dbReference>
<evidence type="ECO:0000313" key="8">
    <source>
        <dbReference type="EMBL" id="MRG97642.1"/>
    </source>
</evidence>
<keyword evidence="2 6" id="KW-0732">Signal</keyword>
<accession>A0A6N7PZJ7</accession>
<comment type="similarity">
    <text evidence="1">Belongs to the glycosyl hydrolase 13 family.</text>
</comment>
<dbReference type="Pfam" id="PF03714">
    <property type="entry name" value="PUD"/>
    <property type="match status" value="1"/>
</dbReference>
<keyword evidence="3" id="KW-0378">Hydrolase</keyword>
<dbReference type="InterPro" id="IPR006047">
    <property type="entry name" value="GH13_cat_dom"/>
</dbReference>
<dbReference type="GO" id="GO:0030246">
    <property type="term" value="F:carbohydrate binding"/>
    <property type="evidence" value="ECO:0007669"/>
    <property type="project" value="InterPro"/>
</dbReference>
<dbReference type="Gene3D" id="3.90.400.10">
    <property type="entry name" value="Oligo-1,6-glucosidase, Domain 2"/>
    <property type="match status" value="1"/>
</dbReference>
<dbReference type="SUPFAM" id="SSF49452">
    <property type="entry name" value="Starch-binding domain-like"/>
    <property type="match status" value="1"/>
</dbReference>
<dbReference type="Pfam" id="PF00128">
    <property type="entry name" value="Alpha-amylase"/>
    <property type="match status" value="1"/>
</dbReference>
<evidence type="ECO:0000256" key="6">
    <source>
        <dbReference type="SAM" id="SignalP"/>
    </source>
</evidence>
<name>A0A6N7PZJ7_9BACT</name>
<evidence type="ECO:0000256" key="1">
    <source>
        <dbReference type="ARBA" id="ARBA00008061"/>
    </source>
</evidence>
<organism evidence="8 9">
    <name type="scientific">Polyangium spumosum</name>
    <dbReference type="NCBI Taxonomy" id="889282"/>
    <lineage>
        <taxon>Bacteria</taxon>
        <taxon>Pseudomonadati</taxon>
        <taxon>Myxococcota</taxon>
        <taxon>Polyangia</taxon>
        <taxon>Polyangiales</taxon>
        <taxon>Polyangiaceae</taxon>
        <taxon>Polyangium</taxon>
    </lineage>
</organism>
<evidence type="ECO:0000256" key="2">
    <source>
        <dbReference type="ARBA" id="ARBA00022729"/>
    </source>
</evidence>
<feature type="region of interest" description="Disordered" evidence="5">
    <location>
        <begin position="34"/>
        <end position="53"/>
    </location>
</feature>
<keyword evidence="9" id="KW-1185">Reference proteome</keyword>
<keyword evidence="4" id="KW-0326">Glycosidase</keyword>
<dbReference type="PANTHER" id="PTHR10357">
    <property type="entry name" value="ALPHA-AMYLASE FAMILY MEMBER"/>
    <property type="match status" value="1"/>
</dbReference>
<comment type="caution">
    <text evidence="8">The sequence shown here is derived from an EMBL/GenBank/DDBJ whole genome shotgun (WGS) entry which is preliminary data.</text>
</comment>
<dbReference type="PANTHER" id="PTHR10357:SF179">
    <property type="entry name" value="NEUTRAL AND BASIC AMINO ACID TRANSPORT PROTEIN RBAT"/>
    <property type="match status" value="1"/>
</dbReference>
<dbReference type="RefSeq" id="WP_153824419.1">
    <property type="nucleotide sequence ID" value="NZ_WJIE01000019.1"/>
</dbReference>
<dbReference type="InterPro" id="IPR005323">
    <property type="entry name" value="CBM41_pullulanase"/>
</dbReference>
<dbReference type="InterPro" id="IPR017853">
    <property type="entry name" value="GH"/>
</dbReference>
<protein>
    <recommendedName>
        <fullName evidence="7">Glycosyl hydrolase family 13 catalytic domain-containing protein</fullName>
    </recommendedName>
</protein>
<dbReference type="InterPro" id="IPR013784">
    <property type="entry name" value="Carb-bd-like_fold"/>
</dbReference>
<dbReference type="Gene3D" id="2.60.40.1110">
    <property type="match status" value="1"/>
</dbReference>
<proteinExistence type="inferred from homology"/>
<gene>
    <name evidence="8" type="ORF">GF068_37815</name>
</gene>
<dbReference type="GO" id="GO:0004556">
    <property type="term" value="F:alpha-amylase activity"/>
    <property type="evidence" value="ECO:0007669"/>
    <property type="project" value="TreeGrafter"/>
</dbReference>